<evidence type="ECO:0000313" key="2">
    <source>
        <dbReference type="EMBL" id="GEN65270.1"/>
    </source>
</evidence>
<dbReference type="AlphaFoldDB" id="A0A511XQM4"/>
<organism evidence="2 3">
    <name type="scientific">Acetobacter oeni</name>
    <dbReference type="NCBI Taxonomy" id="304077"/>
    <lineage>
        <taxon>Bacteria</taxon>
        <taxon>Pseudomonadati</taxon>
        <taxon>Pseudomonadota</taxon>
        <taxon>Alphaproteobacteria</taxon>
        <taxon>Acetobacterales</taxon>
        <taxon>Acetobacteraceae</taxon>
        <taxon>Acetobacter</taxon>
    </lineage>
</organism>
<feature type="transmembrane region" description="Helical" evidence="1">
    <location>
        <begin position="240"/>
        <end position="257"/>
    </location>
</feature>
<accession>A0A511XQM4</accession>
<dbReference type="OrthoDB" id="336415at2"/>
<dbReference type="Proteomes" id="UP000321746">
    <property type="component" value="Unassembled WGS sequence"/>
</dbReference>
<proteinExistence type="predicted"/>
<dbReference type="RefSeq" id="WP_146892888.1">
    <property type="nucleotide sequence ID" value="NZ_BJYG01000085.1"/>
</dbReference>
<comment type="caution">
    <text evidence="2">The sequence shown here is derived from an EMBL/GenBank/DDBJ whole genome shotgun (WGS) entry which is preliminary data.</text>
</comment>
<evidence type="ECO:0000256" key="1">
    <source>
        <dbReference type="SAM" id="Phobius"/>
    </source>
</evidence>
<evidence type="ECO:0000313" key="3">
    <source>
        <dbReference type="Proteomes" id="UP000321746"/>
    </source>
</evidence>
<keyword evidence="1" id="KW-1133">Transmembrane helix</keyword>
<keyword evidence="1" id="KW-0472">Membrane</keyword>
<dbReference type="EMBL" id="BJYG01000085">
    <property type="protein sequence ID" value="GEN65270.1"/>
    <property type="molecule type" value="Genomic_DNA"/>
</dbReference>
<keyword evidence="3" id="KW-1185">Reference proteome</keyword>
<name>A0A511XQM4_9PROT</name>
<sequence length="258" mass="29506">MEPYILLVRPRLDPAGEPVAKLLIEHRETLIHGNGDVIEKARLSVRYRIIGEIPYGHRKQTHEFPACYVRDCGESGRICLTGSDPYGGAVDLEPDSLLGNRVGSFLMNQIVEWATRWPDAEVNPIKLFAHQGHGENKLRRNRFYEQFGIRFDYADSTHAEGTGRTMQAGSLTPWTELPDNLTVITLEDFLDDQERTLSASQLDLKAQRRRSQDLGAELNRAFDHPVWFSGRVIWGKHANLVLWIVILLTVSLVWYRCR</sequence>
<protein>
    <submittedName>
        <fullName evidence="2">Uncharacterized protein</fullName>
    </submittedName>
</protein>
<keyword evidence="1" id="KW-0812">Transmembrane</keyword>
<reference evidence="2 3" key="1">
    <citation type="submission" date="2019-07" db="EMBL/GenBank/DDBJ databases">
        <title>Whole genome shotgun sequence of Acetobacter oeni NBRC 105207.</title>
        <authorList>
            <person name="Hosoyama A."/>
            <person name="Uohara A."/>
            <person name="Ohji S."/>
            <person name="Ichikawa N."/>
        </authorList>
    </citation>
    <scope>NUCLEOTIDE SEQUENCE [LARGE SCALE GENOMIC DNA]</scope>
    <source>
        <strain evidence="2 3">NBRC 105207</strain>
    </source>
</reference>
<gene>
    <name evidence="2" type="ORF">AOE01nite_34940</name>
</gene>